<accession>A0A6B9HDF6</accession>
<protein>
    <submittedName>
        <fullName evidence="1">Uncharacterized protein</fullName>
    </submittedName>
</protein>
<organism evidence="1">
    <name type="scientific">Mycetohabitans sp</name>
    <dbReference type="NCBI Taxonomy" id="2571162"/>
    <lineage>
        <taxon>Bacteria</taxon>
        <taxon>Pseudomonadati</taxon>
        <taxon>Pseudomonadota</taxon>
        <taxon>Betaproteobacteria</taxon>
        <taxon>Burkholderiales</taxon>
        <taxon>Burkholderiaceae</taxon>
        <taxon>Mycetohabitans</taxon>
    </lineage>
</organism>
<proteinExistence type="predicted"/>
<dbReference type="EMBL" id="MN695286">
    <property type="protein sequence ID" value="QGY72843.1"/>
    <property type="molecule type" value="Genomic_DNA"/>
</dbReference>
<evidence type="ECO:0000313" key="1">
    <source>
        <dbReference type="EMBL" id="QGY72843.1"/>
    </source>
</evidence>
<name>A0A6B9HDF6_9BURK</name>
<dbReference type="AlphaFoldDB" id="A0A6B9HDF6"/>
<reference evidence="1" key="1">
    <citation type="journal article" date="2020" name="ACS Chem. Biol.">
        <title>Genome Mining and Heterologous Expression Reveal Two Distinct Families of Lasso Peptides Highly Conserved in Endofungal Bacteria.</title>
        <authorList>
            <person name="Bratovanov E.V."/>
            <person name="Ishida K."/>
            <person name="Heinze B."/>
            <person name="Pidot S.J."/>
            <person name="Stinear T.P."/>
            <person name="Hegemann J.D."/>
            <person name="Marahiel M.A."/>
            <person name="Hertweck C."/>
        </authorList>
    </citation>
    <scope>NUCLEOTIDE SEQUENCE</scope>
    <source>
        <strain evidence="1">B6</strain>
    </source>
</reference>
<sequence length="40" mass="4463">MLELIKAERLDAVPAEQWEKALPQIKTLLVVHSAQPAEPV</sequence>